<sequence length="138" mass="15718">MKDDVRAALEITPQAPTRDRTIDITTYGASSGMPRRIETWFHHVDGRWFLSGRPGRRDWYANLRKNPQLVVHLKHHVQADLPATAVLITDPRERRRIVTLILRGLEQMGGWTNASDENVQAWVAGSPLVEIDFIAQAQ</sequence>
<dbReference type="InterPro" id="IPR004378">
    <property type="entry name" value="F420H2_quin_Rdtase"/>
</dbReference>
<dbReference type="InterPro" id="IPR012349">
    <property type="entry name" value="Split_barrel_FMN-bd"/>
</dbReference>
<dbReference type="SUPFAM" id="SSF50475">
    <property type="entry name" value="FMN-binding split barrel"/>
    <property type="match status" value="1"/>
</dbReference>
<protein>
    <recommendedName>
        <fullName evidence="3">Nitroreductase family deazaflavin-dependent oxidoreductase</fullName>
    </recommendedName>
</protein>
<comment type="caution">
    <text evidence="1">The sequence shown here is derived from an EMBL/GenBank/DDBJ whole genome shotgun (WGS) entry which is preliminary data.</text>
</comment>
<dbReference type="EMBL" id="CACRYJ010000016">
    <property type="protein sequence ID" value="VZO35935.1"/>
    <property type="molecule type" value="Genomic_DNA"/>
</dbReference>
<evidence type="ECO:0008006" key="3">
    <source>
        <dbReference type="Google" id="ProtNLM"/>
    </source>
</evidence>
<evidence type="ECO:0000313" key="1">
    <source>
        <dbReference type="EMBL" id="VZO35935.1"/>
    </source>
</evidence>
<dbReference type="GO" id="GO:0016491">
    <property type="term" value="F:oxidoreductase activity"/>
    <property type="evidence" value="ECO:0007669"/>
    <property type="project" value="InterPro"/>
</dbReference>
<keyword evidence="2" id="KW-1185">Reference proteome</keyword>
<dbReference type="AlphaFoldDB" id="A0A7M4DG92"/>
<accession>A0A7M4DG92</accession>
<name>A0A7M4DG92_9MICO</name>
<reference evidence="1 2" key="1">
    <citation type="submission" date="2019-11" db="EMBL/GenBank/DDBJ databases">
        <authorList>
            <person name="Criscuolo A."/>
        </authorList>
    </citation>
    <scope>NUCLEOTIDE SEQUENCE [LARGE SCALE GENOMIC DNA]</scope>
    <source>
        <strain evidence="1">CIP111667</strain>
    </source>
</reference>
<proteinExistence type="predicted"/>
<organism evidence="1 2">
    <name type="scientific">Occultella aeris</name>
    <dbReference type="NCBI Taxonomy" id="2761496"/>
    <lineage>
        <taxon>Bacteria</taxon>
        <taxon>Bacillati</taxon>
        <taxon>Actinomycetota</taxon>
        <taxon>Actinomycetes</taxon>
        <taxon>Micrococcales</taxon>
        <taxon>Ruaniaceae</taxon>
        <taxon>Occultella</taxon>
    </lineage>
</organism>
<dbReference type="Gene3D" id="2.30.110.10">
    <property type="entry name" value="Electron Transport, Fmn-binding Protein, Chain A"/>
    <property type="match status" value="1"/>
</dbReference>
<dbReference type="Pfam" id="PF04075">
    <property type="entry name" value="F420H2_quin_red"/>
    <property type="match status" value="1"/>
</dbReference>
<gene>
    <name evidence="1" type="ORF">HALOF300_01138</name>
</gene>
<evidence type="ECO:0000313" key="2">
    <source>
        <dbReference type="Proteomes" id="UP000419743"/>
    </source>
</evidence>
<dbReference type="Proteomes" id="UP000419743">
    <property type="component" value="Unassembled WGS sequence"/>
</dbReference>